<evidence type="ECO:0000256" key="5">
    <source>
        <dbReference type="ARBA" id="ARBA00023136"/>
    </source>
</evidence>
<organism evidence="7 8">
    <name type="scientific">Candidatus Solincola sediminis</name>
    <dbReference type="NCBI Taxonomy" id="1797199"/>
    <lineage>
        <taxon>Bacteria</taxon>
        <taxon>Bacillati</taxon>
        <taxon>Actinomycetota</taxon>
        <taxon>Candidatus Geothermincolia</taxon>
        <taxon>Candidatus Geothermincolales</taxon>
        <taxon>Candidatus Geothermincolaceae</taxon>
        <taxon>Candidatus Solincola</taxon>
    </lineage>
</organism>
<dbReference type="CDD" id="cd07984">
    <property type="entry name" value="LPLAT_LABLAT-like"/>
    <property type="match status" value="1"/>
</dbReference>
<dbReference type="GO" id="GO:0005886">
    <property type="term" value="C:plasma membrane"/>
    <property type="evidence" value="ECO:0007669"/>
    <property type="project" value="UniProtKB-SubCell"/>
</dbReference>
<keyword evidence="4" id="KW-0808">Transferase</keyword>
<gene>
    <name evidence="7" type="ORF">A2Y75_05775</name>
</gene>
<keyword evidence="3" id="KW-0997">Cell inner membrane</keyword>
<evidence type="ECO:0008006" key="9">
    <source>
        <dbReference type="Google" id="ProtNLM"/>
    </source>
</evidence>
<sequence>MKDHESFYTDPSGYLKYYLLRMACRLIGWLPNSANQALGMIGGEIGYRLLPEKRRIVYENMRRVVPNASPRDLRRIARHSFYNYGRYWIDFLRCYWLTFEEIYYDLVVPHGVEWFDECLKAKRGVILALPHFGSWDMIGGWVGHQYPSFWAVAEVLKPRPMYDFHTELRRHSGISIIPLGGNTVEEVIKVLTSNGMVCLLSDRLVAGNGVEVEFFGEQIQMPIGPALLAIKLGAAILPCLTIREGDKYHGYVGPPLDIELTGDTRHDVQVNTQKLARVFEDFIRRDPSQWHMFQPIFKENEPDIVSGKKK</sequence>
<dbReference type="PANTHER" id="PTHR30606:SF10">
    <property type="entry name" value="PHOSPHATIDYLINOSITOL MANNOSIDE ACYLTRANSFERASE"/>
    <property type="match status" value="1"/>
</dbReference>
<dbReference type="Proteomes" id="UP000177876">
    <property type="component" value="Unassembled WGS sequence"/>
</dbReference>
<keyword evidence="5" id="KW-0472">Membrane</keyword>
<comment type="caution">
    <text evidence="7">The sequence shown here is derived from an EMBL/GenBank/DDBJ whole genome shotgun (WGS) entry which is preliminary data.</text>
</comment>
<proteinExistence type="predicted"/>
<comment type="subcellular location">
    <subcellularLocation>
        <location evidence="1">Cell inner membrane</location>
    </subcellularLocation>
</comment>
<evidence type="ECO:0000256" key="1">
    <source>
        <dbReference type="ARBA" id="ARBA00004533"/>
    </source>
</evidence>
<reference evidence="7 8" key="1">
    <citation type="journal article" date="2016" name="Nat. Commun.">
        <title>Thousands of microbial genomes shed light on interconnected biogeochemical processes in an aquifer system.</title>
        <authorList>
            <person name="Anantharaman K."/>
            <person name="Brown C.T."/>
            <person name="Hug L.A."/>
            <person name="Sharon I."/>
            <person name="Castelle C.J."/>
            <person name="Probst A.J."/>
            <person name="Thomas B.C."/>
            <person name="Singh A."/>
            <person name="Wilkins M.J."/>
            <person name="Karaoz U."/>
            <person name="Brodie E.L."/>
            <person name="Williams K.H."/>
            <person name="Hubbard S.S."/>
            <person name="Banfield J.F."/>
        </authorList>
    </citation>
    <scope>NUCLEOTIDE SEQUENCE [LARGE SCALE GENOMIC DNA]</scope>
</reference>
<dbReference type="AlphaFoldDB" id="A0A1F2WFS5"/>
<dbReference type="InterPro" id="IPR004960">
    <property type="entry name" value="LipA_acyltrans"/>
</dbReference>
<dbReference type="Pfam" id="PF03279">
    <property type="entry name" value="Lip_A_acyltrans"/>
    <property type="match status" value="1"/>
</dbReference>
<accession>A0A1F2WFS5</accession>
<evidence type="ECO:0000313" key="7">
    <source>
        <dbReference type="EMBL" id="OFW55690.1"/>
    </source>
</evidence>
<evidence type="ECO:0000256" key="3">
    <source>
        <dbReference type="ARBA" id="ARBA00022519"/>
    </source>
</evidence>
<keyword evidence="2" id="KW-1003">Cell membrane</keyword>
<name>A0A1F2WFS5_9ACTN</name>
<dbReference type="GO" id="GO:0009247">
    <property type="term" value="P:glycolipid biosynthetic process"/>
    <property type="evidence" value="ECO:0007669"/>
    <property type="project" value="UniProtKB-ARBA"/>
</dbReference>
<evidence type="ECO:0000313" key="8">
    <source>
        <dbReference type="Proteomes" id="UP000177876"/>
    </source>
</evidence>
<evidence type="ECO:0000256" key="4">
    <source>
        <dbReference type="ARBA" id="ARBA00022679"/>
    </source>
</evidence>
<keyword evidence="6" id="KW-0012">Acyltransferase</keyword>
<evidence type="ECO:0000256" key="2">
    <source>
        <dbReference type="ARBA" id="ARBA00022475"/>
    </source>
</evidence>
<protein>
    <recommendedName>
        <fullName evidence="9">Phosphatidylinositol mannoside acyltransferase</fullName>
    </recommendedName>
</protein>
<dbReference type="EMBL" id="MELK01000052">
    <property type="protein sequence ID" value="OFW55690.1"/>
    <property type="molecule type" value="Genomic_DNA"/>
</dbReference>
<dbReference type="PANTHER" id="PTHR30606">
    <property type="entry name" value="LIPID A BIOSYNTHESIS LAUROYL ACYLTRANSFERASE"/>
    <property type="match status" value="1"/>
</dbReference>
<dbReference type="GO" id="GO:0016746">
    <property type="term" value="F:acyltransferase activity"/>
    <property type="evidence" value="ECO:0007669"/>
    <property type="project" value="UniProtKB-KW"/>
</dbReference>
<evidence type="ECO:0000256" key="6">
    <source>
        <dbReference type="ARBA" id="ARBA00023315"/>
    </source>
</evidence>
<dbReference type="STRING" id="1797197.A2Y75_05775"/>
<dbReference type="NCBIfam" id="NF005919">
    <property type="entry name" value="PRK07920.1"/>
    <property type="match status" value="1"/>
</dbReference>